<name>Q3SAK9_9VIRU</name>
<proteinExistence type="predicted"/>
<evidence type="ECO:0000313" key="1">
    <source>
        <dbReference type="EMBL" id="AAY98796.1"/>
    </source>
</evidence>
<accession>Q3SAK9</accession>
<sequence>MGKGAIPPVVKAQYELYERKLARALKVSENLKKRDASFQGFSEKIKPETGKPFDDMSMSAKVKRVNTWLKNFDRSYWDTQFSQKPVPRPAKEKKISPSRAPWFDAAGASSSGDAVFARKDVQKSVKSVSYWVCYPERSTKRILEHDADIVEIQFSETTPQNSADKVVSLLLEIHVVGGCFPDKGRVAVLEKGAEVTIDYLLGSPFETINLVSGVNKVTLRSMTDTADSISSLLNERKVCILRSDTDSSFYIRKWANFLQEVPSVLPISSGKISTIVLP</sequence>
<protein>
    <submittedName>
        <fullName evidence="1">Capsid protein</fullName>
    </submittedName>
</protein>
<dbReference type="InterPro" id="IPR009516">
    <property type="entry name" value="RBDV_coat"/>
</dbReference>
<organism evidence="1">
    <name type="scientific">Citrus idaeovirus</name>
    <dbReference type="NCBI Taxonomy" id="334448"/>
    <lineage>
        <taxon>Viruses</taxon>
        <taxon>Riboviria</taxon>
        <taxon>Orthornavirae</taxon>
        <taxon>Kitrinoviricota</taxon>
        <taxon>Alsuviricetes</taxon>
        <taxon>Martellivirales</taxon>
        <taxon>Mayoviridae</taxon>
        <taxon>Idaeovirus</taxon>
    </lineage>
</organism>
<reference evidence="1" key="1">
    <citation type="submission" date="2005-06" db="EMBL/GenBank/DDBJ databases">
        <title>Detection of an Idaeovirus in Citrus by Subtraction Hybridization.</title>
        <authorList>
            <person name="Derrick K.S."/>
            <person name="Beretta M.J."/>
            <person name="Barthe G.A."/>
        </authorList>
    </citation>
    <scope>NUCLEOTIDE SEQUENCE</scope>
</reference>
<dbReference type="Pfam" id="PF06593">
    <property type="entry name" value="RBDV_coat"/>
    <property type="match status" value="1"/>
</dbReference>
<dbReference type="EMBL" id="DQ100358">
    <property type="protein sequence ID" value="AAY98796.1"/>
    <property type="molecule type" value="Genomic_RNA"/>
</dbReference>